<name>A0A1F5ETE4_9BACT</name>
<feature type="region of interest" description="Disordered" evidence="1">
    <location>
        <begin position="59"/>
        <end position="78"/>
    </location>
</feature>
<proteinExistence type="predicted"/>
<dbReference type="AlphaFoldDB" id="A0A1F5ETE4"/>
<comment type="caution">
    <text evidence="2">The sequence shown here is derived from an EMBL/GenBank/DDBJ whole genome shotgun (WGS) entry which is preliminary data.</text>
</comment>
<sequence>MFNEHHPELEEGEEFLTNATALEFHKIICASKRLGDQAYNTEGNPIDFGLRPVFKKEGDHHDFNSGHSKYIHDDEPFR</sequence>
<protein>
    <submittedName>
        <fullName evidence="2">Uncharacterized protein</fullName>
    </submittedName>
</protein>
<gene>
    <name evidence="2" type="ORF">A3I18_00295</name>
</gene>
<dbReference type="Proteomes" id="UP000186545">
    <property type="component" value="Unassembled WGS sequence"/>
</dbReference>
<reference evidence="2 3" key="1">
    <citation type="journal article" date="2016" name="Nat. Commun.">
        <title>Thousands of microbial genomes shed light on interconnected biogeochemical processes in an aquifer system.</title>
        <authorList>
            <person name="Anantharaman K."/>
            <person name="Brown C.T."/>
            <person name="Hug L.A."/>
            <person name="Sharon I."/>
            <person name="Castelle C.J."/>
            <person name="Probst A.J."/>
            <person name="Thomas B.C."/>
            <person name="Singh A."/>
            <person name="Wilkins M.J."/>
            <person name="Karaoz U."/>
            <person name="Brodie E.L."/>
            <person name="Williams K.H."/>
            <person name="Hubbard S.S."/>
            <person name="Banfield J.F."/>
        </authorList>
    </citation>
    <scope>NUCLEOTIDE SEQUENCE [LARGE SCALE GENOMIC DNA]</scope>
</reference>
<evidence type="ECO:0000313" key="3">
    <source>
        <dbReference type="Proteomes" id="UP000186545"/>
    </source>
</evidence>
<organism evidence="2 3">
    <name type="scientific">Candidatus Campbellbacteria bacterium RIFCSPLOWO2_02_FULL_35_11</name>
    <dbReference type="NCBI Taxonomy" id="1797581"/>
    <lineage>
        <taxon>Bacteria</taxon>
        <taxon>Candidatus Campbelliibacteriota</taxon>
    </lineage>
</organism>
<accession>A0A1F5ETE4</accession>
<evidence type="ECO:0000256" key="1">
    <source>
        <dbReference type="SAM" id="MobiDB-lite"/>
    </source>
</evidence>
<evidence type="ECO:0000313" key="2">
    <source>
        <dbReference type="EMBL" id="OGD70667.1"/>
    </source>
</evidence>
<dbReference type="EMBL" id="MFAD01000009">
    <property type="protein sequence ID" value="OGD70667.1"/>
    <property type="molecule type" value="Genomic_DNA"/>
</dbReference>